<evidence type="ECO:0000313" key="8">
    <source>
        <dbReference type="EMBL" id="ORM98479.1"/>
    </source>
</evidence>
<keyword evidence="3" id="KW-1133">Transmembrane helix</keyword>
<keyword evidence="9" id="KW-1185">Reference proteome</keyword>
<evidence type="ECO:0000256" key="4">
    <source>
        <dbReference type="ARBA" id="ARBA00023136"/>
    </source>
</evidence>
<evidence type="ECO:0000256" key="2">
    <source>
        <dbReference type="ARBA" id="ARBA00022692"/>
    </source>
</evidence>
<protein>
    <recommendedName>
        <fullName evidence="5">Protein TonB</fullName>
    </recommendedName>
</protein>
<dbReference type="InterPro" id="IPR037682">
    <property type="entry name" value="TonB_C"/>
</dbReference>
<keyword evidence="5" id="KW-0653">Protein transport</keyword>
<keyword evidence="6" id="KW-0732">Signal</keyword>
<feature type="chain" id="PRO_5045933078" description="Protein TonB" evidence="6">
    <location>
        <begin position="20"/>
        <end position="94"/>
    </location>
</feature>
<comment type="function">
    <text evidence="5">Interacts with outer membrane receptor proteins that carry out high-affinity binding and energy dependent uptake into the periplasmic space of specific substrates. It could act to transduce energy from the cytoplasmic membrane to specific energy-requiring processes in the outer membrane, resulting in the release into the periplasm of ligands bound by these outer membrane proteins.</text>
</comment>
<dbReference type="EMBL" id="MLJJ01000021">
    <property type="protein sequence ID" value="ORM98479.1"/>
    <property type="molecule type" value="Genomic_DNA"/>
</dbReference>
<comment type="similarity">
    <text evidence="5">Belongs to the TonB family.</text>
</comment>
<dbReference type="InterPro" id="IPR006260">
    <property type="entry name" value="TonB/TolA_C"/>
</dbReference>
<proteinExistence type="inferred from homology"/>
<gene>
    <name evidence="8" type="ORF">HA46_12415</name>
</gene>
<dbReference type="RefSeq" id="WP_084884636.1">
    <property type="nucleotide sequence ID" value="NZ_MLJJ01000021.1"/>
</dbReference>
<feature type="domain" description="TonB C-terminal" evidence="7">
    <location>
        <begin position="9"/>
        <end position="94"/>
    </location>
</feature>
<sequence>MYKFLYPVVFMLATVTAKANVIKYPVRAENLRIGGEVNVLYDVNKIGRVENIRLISAEPPDVFDRSVRKQISYWKFSPGNARKDEQLRILFKAN</sequence>
<keyword evidence="5" id="KW-0735">Signal-anchor</keyword>
<dbReference type="PRINTS" id="PR01374">
    <property type="entry name" value="TONBPROTEIN"/>
</dbReference>
<evidence type="ECO:0000256" key="6">
    <source>
        <dbReference type="SAM" id="SignalP"/>
    </source>
</evidence>
<keyword evidence="5" id="KW-1003">Cell membrane</keyword>
<evidence type="ECO:0000313" key="9">
    <source>
        <dbReference type="Proteomes" id="UP000193785"/>
    </source>
</evidence>
<dbReference type="PROSITE" id="PS52015">
    <property type="entry name" value="TONB_CTD"/>
    <property type="match status" value="1"/>
</dbReference>
<reference evidence="8 9" key="1">
    <citation type="journal article" date="2017" name="Antonie Van Leeuwenhoek">
        <title>Phylogenomic resolution of the bacterial genus Pantoea and its relationship with Erwinia and Tatumella.</title>
        <authorList>
            <person name="Palmer M."/>
            <person name="Steenkamp E.T."/>
            <person name="Coetzee M.P."/>
            <person name="Chan W.Y."/>
            <person name="van Zyl E."/>
            <person name="De Maayer P."/>
            <person name="Coutinho T.A."/>
            <person name="Blom J."/>
            <person name="Smits T.H."/>
            <person name="Duffy B."/>
            <person name="Venter S.N."/>
        </authorList>
    </citation>
    <scope>NUCLEOTIDE SEQUENCE [LARGE SCALE GENOMIC DNA]</scope>
    <source>
        <strain evidence="8 9">LMG 5345</strain>
    </source>
</reference>
<name>A0ABX3UQN9_9GAMM</name>
<dbReference type="Proteomes" id="UP000193785">
    <property type="component" value="Unassembled WGS sequence"/>
</dbReference>
<evidence type="ECO:0000256" key="5">
    <source>
        <dbReference type="RuleBase" id="RU362123"/>
    </source>
</evidence>
<organism evidence="8 9">
    <name type="scientific">Pantoea septica</name>
    <dbReference type="NCBI Taxonomy" id="472695"/>
    <lineage>
        <taxon>Bacteria</taxon>
        <taxon>Pseudomonadati</taxon>
        <taxon>Pseudomonadota</taxon>
        <taxon>Gammaproteobacteria</taxon>
        <taxon>Enterobacterales</taxon>
        <taxon>Erwiniaceae</taxon>
        <taxon>Pantoea</taxon>
    </lineage>
</organism>
<evidence type="ECO:0000259" key="7">
    <source>
        <dbReference type="PROSITE" id="PS52015"/>
    </source>
</evidence>
<dbReference type="SUPFAM" id="SSF74653">
    <property type="entry name" value="TolA/TonB C-terminal domain"/>
    <property type="match status" value="1"/>
</dbReference>
<dbReference type="InterPro" id="IPR003538">
    <property type="entry name" value="TonB"/>
</dbReference>
<evidence type="ECO:0000256" key="3">
    <source>
        <dbReference type="ARBA" id="ARBA00022989"/>
    </source>
</evidence>
<keyword evidence="2" id="KW-0812">Transmembrane</keyword>
<feature type="signal peptide" evidence="6">
    <location>
        <begin position="1"/>
        <end position="19"/>
    </location>
</feature>
<comment type="caution">
    <text evidence="8">The sequence shown here is derived from an EMBL/GenBank/DDBJ whole genome shotgun (WGS) entry which is preliminary data.</text>
</comment>
<evidence type="ECO:0000256" key="1">
    <source>
        <dbReference type="ARBA" id="ARBA00004167"/>
    </source>
</evidence>
<dbReference type="NCBIfam" id="TIGR01352">
    <property type="entry name" value="tonB_Cterm"/>
    <property type="match status" value="1"/>
</dbReference>
<keyword evidence="5" id="KW-0813">Transport</keyword>
<comment type="subcellular location">
    <subcellularLocation>
        <location evidence="5">Cell inner membrane</location>
        <topology evidence="5">Single-pass membrane protein</topology>
        <orientation evidence="5">Periplasmic side</orientation>
    </subcellularLocation>
    <subcellularLocation>
        <location evidence="1">Membrane</location>
        <topology evidence="1">Single-pass membrane protein</topology>
    </subcellularLocation>
</comment>
<accession>A0ABX3UQN9</accession>
<keyword evidence="4" id="KW-0472">Membrane</keyword>
<keyword evidence="5" id="KW-0997">Cell inner membrane</keyword>
<dbReference type="Gene3D" id="3.30.2420.10">
    <property type="entry name" value="TonB"/>
    <property type="match status" value="1"/>
</dbReference>
<dbReference type="Pfam" id="PF03544">
    <property type="entry name" value="TonB_C"/>
    <property type="match status" value="1"/>
</dbReference>